<evidence type="ECO:0000313" key="3">
    <source>
        <dbReference type="Proteomes" id="UP001612928"/>
    </source>
</evidence>
<reference evidence="2 3" key="1">
    <citation type="submission" date="2024-10" db="EMBL/GenBank/DDBJ databases">
        <title>The Natural Products Discovery Center: Release of the First 8490 Sequenced Strains for Exploring Actinobacteria Biosynthetic Diversity.</title>
        <authorList>
            <person name="Kalkreuter E."/>
            <person name="Kautsar S.A."/>
            <person name="Yang D."/>
            <person name="Bader C.D."/>
            <person name="Teijaro C.N."/>
            <person name="Fluegel L."/>
            <person name="Davis C.M."/>
            <person name="Simpson J.R."/>
            <person name="Lauterbach L."/>
            <person name="Steele A.D."/>
            <person name="Gui C."/>
            <person name="Meng S."/>
            <person name="Li G."/>
            <person name="Viehrig K."/>
            <person name="Ye F."/>
            <person name="Su P."/>
            <person name="Kiefer A.F."/>
            <person name="Nichols A."/>
            <person name="Cepeda A.J."/>
            <person name="Yan W."/>
            <person name="Fan B."/>
            <person name="Jiang Y."/>
            <person name="Adhikari A."/>
            <person name="Zheng C.-J."/>
            <person name="Schuster L."/>
            <person name="Cowan T.M."/>
            <person name="Smanski M.J."/>
            <person name="Chevrette M.G."/>
            <person name="De Carvalho L.P.S."/>
            <person name="Shen B."/>
        </authorList>
    </citation>
    <scope>NUCLEOTIDE SEQUENCE [LARGE SCALE GENOMIC DNA]</scope>
    <source>
        <strain evidence="2 3">NPDC049503</strain>
    </source>
</reference>
<gene>
    <name evidence="2" type="ORF">ACIBP5_21720</name>
</gene>
<feature type="region of interest" description="Disordered" evidence="1">
    <location>
        <begin position="98"/>
        <end position="132"/>
    </location>
</feature>
<dbReference type="Proteomes" id="UP001612928">
    <property type="component" value="Unassembled WGS sequence"/>
</dbReference>
<comment type="caution">
    <text evidence="2">The sequence shown here is derived from an EMBL/GenBank/DDBJ whole genome shotgun (WGS) entry which is preliminary data.</text>
</comment>
<evidence type="ECO:0000313" key="2">
    <source>
        <dbReference type="EMBL" id="MFI7442596.1"/>
    </source>
</evidence>
<organism evidence="2 3">
    <name type="scientific">Nonomuraea indica</name>
    <dbReference type="NCBI Taxonomy" id="1581193"/>
    <lineage>
        <taxon>Bacteria</taxon>
        <taxon>Bacillati</taxon>
        <taxon>Actinomycetota</taxon>
        <taxon>Actinomycetes</taxon>
        <taxon>Streptosporangiales</taxon>
        <taxon>Streptosporangiaceae</taxon>
        <taxon>Nonomuraea</taxon>
    </lineage>
</organism>
<protein>
    <recommendedName>
        <fullName evidence="4">WXG100 family type VII secretion target</fullName>
    </recommendedName>
</protein>
<evidence type="ECO:0008006" key="4">
    <source>
        <dbReference type="Google" id="ProtNLM"/>
    </source>
</evidence>
<accession>A0ABW8A743</accession>
<dbReference type="RefSeq" id="WP_397022529.1">
    <property type="nucleotide sequence ID" value="NZ_JBITMB010000005.1"/>
</dbReference>
<sequence>MQEGYTFDRSSLRGAGQGMLEAATDFERHTGALLAAVRGTGGTAWGGTSVGMAMDRLGDLLEEVCGVLHANLRGTGDGFQAMADDLRGAEQDAVATVQAGAPPAPGGGAHAAHGARVPGTLPGPTVPGALPV</sequence>
<proteinExistence type="predicted"/>
<feature type="compositionally biased region" description="Low complexity" evidence="1">
    <location>
        <begin position="110"/>
        <end position="132"/>
    </location>
</feature>
<keyword evidence="3" id="KW-1185">Reference proteome</keyword>
<evidence type="ECO:0000256" key="1">
    <source>
        <dbReference type="SAM" id="MobiDB-lite"/>
    </source>
</evidence>
<dbReference type="EMBL" id="JBITMB010000005">
    <property type="protein sequence ID" value="MFI7442596.1"/>
    <property type="molecule type" value="Genomic_DNA"/>
</dbReference>
<name>A0ABW8A743_9ACTN</name>